<dbReference type="Gene3D" id="3.40.1090.10">
    <property type="entry name" value="Cytosolic phospholipase A2 catalytic domain"/>
    <property type="match status" value="2"/>
</dbReference>
<dbReference type="CDD" id="cd07205">
    <property type="entry name" value="Pat_PNPLA6_PNPLA7_NTE1_like"/>
    <property type="match status" value="1"/>
</dbReference>
<evidence type="ECO:0000313" key="6">
    <source>
        <dbReference type="EMBL" id="GAV25764.1"/>
    </source>
</evidence>
<feature type="domain" description="PNPLA" evidence="5">
    <location>
        <begin position="6"/>
        <end position="206"/>
    </location>
</feature>
<keyword evidence="2 4" id="KW-0442">Lipid degradation</keyword>
<dbReference type="EMBL" id="BDJL01000055">
    <property type="protein sequence ID" value="GAV25764.1"/>
    <property type="molecule type" value="Genomic_DNA"/>
</dbReference>
<dbReference type="PANTHER" id="PTHR14226">
    <property type="entry name" value="NEUROPATHY TARGET ESTERASE/SWISS CHEESE D.MELANOGASTER"/>
    <property type="match status" value="1"/>
</dbReference>
<evidence type="ECO:0000256" key="3">
    <source>
        <dbReference type="ARBA" id="ARBA00023098"/>
    </source>
</evidence>
<evidence type="ECO:0000313" key="7">
    <source>
        <dbReference type="Proteomes" id="UP000187338"/>
    </source>
</evidence>
<dbReference type="SUPFAM" id="SSF52151">
    <property type="entry name" value="FabD/lysophospholipase-like"/>
    <property type="match status" value="1"/>
</dbReference>
<gene>
    <name evidence="6" type="ORF">ciss_16970</name>
</gene>
<dbReference type="STRING" id="661089.ciss_16970"/>
<dbReference type="GO" id="GO:0016042">
    <property type="term" value="P:lipid catabolic process"/>
    <property type="evidence" value="ECO:0007669"/>
    <property type="project" value="UniProtKB-UniRule"/>
</dbReference>
<dbReference type="AlphaFoldDB" id="A0A1L8D3T3"/>
<dbReference type="RefSeq" id="WP_075866000.1">
    <property type="nucleotide sequence ID" value="NZ_BDJL01000055.1"/>
</dbReference>
<dbReference type="PANTHER" id="PTHR14226:SF29">
    <property type="entry name" value="NEUROPATHY TARGET ESTERASE SWS"/>
    <property type="match status" value="1"/>
</dbReference>
<keyword evidence="3 4" id="KW-0443">Lipid metabolism</keyword>
<dbReference type="PROSITE" id="PS51635">
    <property type="entry name" value="PNPLA"/>
    <property type="match status" value="1"/>
</dbReference>
<dbReference type="Proteomes" id="UP000187338">
    <property type="component" value="Unassembled WGS sequence"/>
</dbReference>
<organism evidence="6 7">
    <name type="scientific">Carboxydothermus islandicus</name>
    <dbReference type="NCBI Taxonomy" id="661089"/>
    <lineage>
        <taxon>Bacteria</taxon>
        <taxon>Bacillati</taxon>
        <taxon>Bacillota</taxon>
        <taxon>Clostridia</taxon>
        <taxon>Thermoanaerobacterales</taxon>
        <taxon>Thermoanaerobacteraceae</taxon>
        <taxon>Carboxydothermus</taxon>
    </lineage>
</organism>
<comment type="caution">
    <text evidence="4">Lacks conserved residue(s) required for the propagation of feature annotation.</text>
</comment>
<feature type="short sequence motif" description="DGA/G" evidence="4">
    <location>
        <begin position="193"/>
        <end position="195"/>
    </location>
</feature>
<evidence type="ECO:0000256" key="1">
    <source>
        <dbReference type="ARBA" id="ARBA00022801"/>
    </source>
</evidence>
<dbReference type="InterPro" id="IPR016035">
    <property type="entry name" value="Acyl_Trfase/lysoPLipase"/>
</dbReference>
<reference evidence="7" key="1">
    <citation type="submission" date="2016-12" db="EMBL/GenBank/DDBJ databases">
        <title>Draft Genome Sequences od Carboxydothermus pertinax and islandicus, Hydrogenogenic Carboxydotrophic Bacteria.</title>
        <authorList>
            <person name="Fukuyama Y."/>
            <person name="Ohmae K."/>
            <person name="Yoneda Y."/>
            <person name="Yoshida T."/>
            <person name="Sako Y."/>
        </authorList>
    </citation>
    <scope>NUCLEOTIDE SEQUENCE [LARGE SCALE GENOMIC DNA]</scope>
    <source>
        <strain evidence="7">SET</strain>
    </source>
</reference>
<dbReference type="InterPro" id="IPR050301">
    <property type="entry name" value="NTE"/>
</dbReference>
<feature type="short sequence motif" description="GXSXG" evidence="4">
    <location>
        <begin position="37"/>
        <end position="41"/>
    </location>
</feature>
<accession>A0A1L8D3T3</accession>
<comment type="caution">
    <text evidence="6">The sequence shown here is derived from an EMBL/GenBank/DDBJ whole genome shotgun (WGS) entry which is preliminary data.</text>
</comment>
<name>A0A1L8D3T3_9THEO</name>
<sequence>MKEWGLALGGGFLRGAAHIGVLKVLEKEGLKPSIVSGTSAGGIIALLYGAGLSPREMEELALKIKSQDLYNCLFTLGVGISIISYNLLKLFGYQNNKLKLPLGIFRPIGLLQKIAKELGTLNINQLKEQVAVISVDLYSGRRVVFGNFPGDFLRGINDYIAVRDALLVTVLEATSAVPGIFTPVKFNGYLLTDGGVVENVPVRILANLGYEKIIGVALTNPEENKYHIKNIIDVLGSSMEIIMTSNTEKDVEQFADLVLRPKVSGMDWNDFTLIPWAIRQGEEEAYKNLDKIAKIVS</sequence>
<feature type="active site" description="Proton acceptor" evidence="4">
    <location>
        <position position="193"/>
    </location>
</feature>
<dbReference type="Pfam" id="PF01734">
    <property type="entry name" value="Patatin"/>
    <property type="match status" value="1"/>
</dbReference>
<protein>
    <recommendedName>
        <fullName evidence="5">PNPLA domain-containing protein</fullName>
    </recommendedName>
</protein>
<dbReference type="GO" id="GO:0016787">
    <property type="term" value="F:hydrolase activity"/>
    <property type="evidence" value="ECO:0007669"/>
    <property type="project" value="UniProtKB-UniRule"/>
</dbReference>
<feature type="active site" description="Nucleophile" evidence="4">
    <location>
        <position position="39"/>
    </location>
</feature>
<evidence type="ECO:0000256" key="4">
    <source>
        <dbReference type="PROSITE-ProRule" id="PRU01161"/>
    </source>
</evidence>
<keyword evidence="1 4" id="KW-0378">Hydrolase</keyword>
<proteinExistence type="predicted"/>
<keyword evidence="7" id="KW-1185">Reference proteome</keyword>
<dbReference type="InterPro" id="IPR002641">
    <property type="entry name" value="PNPLA_dom"/>
</dbReference>
<evidence type="ECO:0000259" key="5">
    <source>
        <dbReference type="PROSITE" id="PS51635"/>
    </source>
</evidence>
<evidence type="ECO:0000256" key="2">
    <source>
        <dbReference type="ARBA" id="ARBA00022963"/>
    </source>
</evidence>